<dbReference type="EMBL" id="BAVZ01000030">
    <property type="protein sequence ID" value="GAF10653.1"/>
    <property type="molecule type" value="Genomic_DNA"/>
</dbReference>
<name>W7YTY9_9BACL</name>
<gene>
    <name evidence="1" type="ORF">JCM16418_4870</name>
</gene>
<protein>
    <submittedName>
        <fullName evidence="1">Uncharacterized protein</fullName>
    </submittedName>
</protein>
<evidence type="ECO:0000313" key="1">
    <source>
        <dbReference type="EMBL" id="GAF10653.1"/>
    </source>
</evidence>
<accession>W7YTY9</accession>
<dbReference type="STRING" id="1236976.JCM16418_4870"/>
<evidence type="ECO:0000313" key="2">
    <source>
        <dbReference type="Proteomes" id="UP000019364"/>
    </source>
</evidence>
<dbReference type="Proteomes" id="UP000019364">
    <property type="component" value="Unassembled WGS sequence"/>
</dbReference>
<sequence length="65" mass="7447">MEFGQILTLNDHFNQHCLHGIPVQVFKQGIHVGIGYVSAFDKYFVEIEGVLYGRKHCTFLSRSGY</sequence>
<dbReference type="AlphaFoldDB" id="W7YTY9"/>
<dbReference type="eggNOG" id="ENOG502ZVGN">
    <property type="taxonomic scope" value="Bacteria"/>
</dbReference>
<keyword evidence="2" id="KW-1185">Reference proteome</keyword>
<proteinExistence type="predicted"/>
<organism evidence="1 2">
    <name type="scientific">Paenibacillus pini JCM 16418</name>
    <dbReference type="NCBI Taxonomy" id="1236976"/>
    <lineage>
        <taxon>Bacteria</taxon>
        <taxon>Bacillati</taxon>
        <taxon>Bacillota</taxon>
        <taxon>Bacilli</taxon>
        <taxon>Bacillales</taxon>
        <taxon>Paenibacillaceae</taxon>
        <taxon>Paenibacillus</taxon>
    </lineage>
</organism>
<comment type="caution">
    <text evidence="1">The sequence shown here is derived from an EMBL/GenBank/DDBJ whole genome shotgun (WGS) entry which is preliminary data.</text>
</comment>
<reference evidence="1 2" key="1">
    <citation type="journal article" date="2014" name="Genome Announc.">
        <title>Draft Genome Sequence of Paenibacillus pini JCM 16418T, Isolated from the Rhizosphere of Pine Tree.</title>
        <authorList>
            <person name="Yuki M."/>
            <person name="Oshima K."/>
            <person name="Suda W."/>
            <person name="Oshida Y."/>
            <person name="Kitamura K."/>
            <person name="Iida Y."/>
            <person name="Hattori M."/>
            <person name="Ohkuma M."/>
        </authorList>
    </citation>
    <scope>NUCLEOTIDE SEQUENCE [LARGE SCALE GENOMIC DNA]</scope>
    <source>
        <strain evidence="1 2">JCM 16418</strain>
    </source>
</reference>